<dbReference type="Gene3D" id="2.40.50.100">
    <property type="match status" value="1"/>
</dbReference>
<dbReference type="Proteomes" id="UP000214365">
    <property type="component" value="Unassembled WGS sequence"/>
</dbReference>
<dbReference type="InterPro" id="IPR004167">
    <property type="entry name" value="PSBD"/>
</dbReference>
<dbReference type="Gene3D" id="4.10.320.10">
    <property type="entry name" value="E3-binding domain"/>
    <property type="match status" value="1"/>
</dbReference>
<feature type="region of interest" description="Disordered" evidence="7">
    <location>
        <begin position="215"/>
        <end position="239"/>
    </location>
</feature>
<dbReference type="CDD" id="cd06849">
    <property type="entry name" value="lipoyl_domain"/>
    <property type="match status" value="1"/>
</dbReference>
<comment type="cofactor">
    <cofactor evidence="1 6">
        <name>(R)-lipoate</name>
        <dbReference type="ChEBI" id="CHEBI:83088"/>
    </cofactor>
</comment>
<keyword evidence="3 6" id="KW-0808">Transferase</keyword>
<dbReference type="PANTHER" id="PTHR43178">
    <property type="entry name" value="DIHYDROLIPOAMIDE ACETYLTRANSFERASE COMPONENT OF PYRUVATE DEHYDROGENASE COMPLEX"/>
    <property type="match status" value="1"/>
</dbReference>
<evidence type="ECO:0000259" key="9">
    <source>
        <dbReference type="PROSITE" id="PS51826"/>
    </source>
</evidence>
<evidence type="ECO:0000259" key="8">
    <source>
        <dbReference type="PROSITE" id="PS50968"/>
    </source>
</evidence>
<dbReference type="SUPFAM" id="SSF52777">
    <property type="entry name" value="CoA-dependent acyltransferases"/>
    <property type="match status" value="1"/>
</dbReference>
<keyword evidence="5 6" id="KW-0012">Acyltransferase</keyword>
<dbReference type="SUPFAM" id="SSF47005">
    <property type="entry name" value="Peripheral subunit-binding domain of 2-oxo acid dehydrogenase complex"/>
    <property type="match status" value="1"/>
</dbReference>
<dbReference type="RefSeq" id="XP_020120048.1">
    <property type="nucleotide sequence ID" value="XM_020266943.1"/>
</dbReference>
<dbReference type="InterPro" id="IPR036625">
    <property type="entry name" value="E3-bd_dom_sf"/>
</dbReference>
<dbReference type="GO" id="GO:0031405">
    <property type="term" value="F:lipoic acid binding"/>
    <property type="evidence" value="ECO:0007669"/>
    <property type="project" value="TreeGrafter"/>
</dbReference>
<dbReference type="SUPFAM" id="SSF51230">
    <property type="entry name" value="Single hybrid motif"/>
    <property type="match status" value="1"/>
</dbReference>
<dbReference type="InterPro" id="IPR001078">
    <property type="entry name" value="2-oxoacid_DH_actylTfrase"/>
</dbReference>
<organism evidence="10 11">
    <name type="scientific">Talaromyces atroroseus</name>
    <dbReference type="NCBI Taxonomy" id="1441469"/>
    <lineage>
        <taxon>Eukaryota</taxon>
        <taxon>Fungi</taxon>
        <taxon>Dikarya</taxon>
        <taxon>Ascomycota</taxon>
        <taxon>Pezizomycotina</taxon>
        <taxon>Eurotiomycetes</taxon>
        <taxon>Eurotiomycetidae</taxon>
        <taxon>Eurotiales</taxon>
        <taxon>Trichocomaceae</taxon>
        <taxon>Talaromyces</taxon>
        <taxon>Talaromyces sect. Trachyspermi</taxon>
    </lineage>
</organism>
<dbReference type="Gene3D" id="3.30.559.10">
    <property type="entry name" value="Chloramphenicol acetyltransferase-like domain"/>
    <property type="match status" value="1"/>
</dbReference>
<dbReference type="PROSITE" id="PS50968">
    <property type="entry name" value="BIOTINYL_LIPOYL"/>
    <property type="match status" value="1"/>
</dbReference>
<dbReference type="AlphaFoldDB" id="A0A225B256"/>
<evidence type="ECO:0000256" key="2">
    <source>
        <dbReference type="ARBA" id="ARBA00007317"/>
    </source>
</evidence>
<dbReference type="EMBL" id="LFMY01000006">
    <property type="protein sequence ID" value="OKL59927.1"/>
    <property type="molecule type" value="Genomic_DNA"/>
</dbReference>
<feature type="domain" description="Peripheral subunit-binding (PSBD)" evidence="9">
    <location>
        <begin position="171"/>
        <end position="208"/>
    </location>
</feature>
<keyword evidence="11" id="KW-1185">Reference proteome</keyword>
<dbReference type="PROSITE" id="PS51826">
    <property type="entry name" value="PSBD"/>
    <property type="match status" value="1"/>
</dbReference>
<feature type="domain" description="Lipoyl-binding" evidence="8">
    <location>
        <begin position="44"/>
        <end position="119"/>
    </location>
</feature>
<gene>
    <name evidence="10" type="ORF">UA08_04650</name>
</gene>
<dbReference type="FunFam" id="2.40.50.100:FF:000041">
    <property type="entry name" value="Dihydrolipoamide acetyltransferase component of pyruvate dehydrogenase complex"/>
    <property type="match status" value="1"/>
</dbReference>
<dbReference type="GO" id="GO:0005739">
    <property type="term" value="C:mitochondrion"/>
    <property type="evidence" value="ECO:0007669"/>
    <property type="project" value="TreeGrafter"/>
</dbReference>
<keyword evidence="4 6" id="KW-0450">Lipoyl</keyword>
<evidence type="ECO:0000256" key="7">
    <source>
        <dbReference type="SAM" id="MobiDB-lite"/>
    </source>
</evidence>
<dbReference type="GO" id="GO:0045333">
    <property type="term" value="P:cellular respiration"/>
    <property type="evidence" value="ECO:0007669"/>
    <property type="project" value="UniProtKB-ARBA"/>
</dbReference>
<dbReference type="FunFam" id="3.30.559.10:FF:000007">
    <property type="entry name" value="Dihydrolipoamide acetyltransferase component of pyruvate dehydrogenase complex"/>
    <property type="match status" value="1"/>
</dbReference>
<accession>A0A225B256</accession>
<dbReference type="GO" id="GO:0016407">
    <property type="term" value="F:acetyltransferase activity"/>
    <property type="evidence" value="ECO:0007669"/>
    <property type="project" value="TreeGrafter"/>
</dbReference>
<evidence type="ECO:0000256" key="4">
    <source>
        <dbReference type="ARBA" id="ARBA00022823"/>
    </source>
</evidence>
<dbReference type="FunFam" id="4.10.320.10:FF:000009">
    <property type="entry name" value="Dihydrolipoamide acetyltransferase component of pyruvate dehydrogenase complex"/>
    <property type="match status" value="1"/>
</dbReference>
<dbReference type="InterPro" id="IPR050743">
    <property type="entry name" value="2-oxoacid_DH_E2_comp"/>
</dbReference>
<evidence type="ECO:0000256" key="3">
    <source>
        <dbReference type="ARBA" id="ARBA00022679"/>
    </source>
</evidence>
<dbReference type="InterPro" id="IPR000089">
    <property type="entry name" value="Biotin_lipoyl"/>
</dbReference>
<dbReference type="STRING" id="1441469.A0A225B256"/>
<protein>
    <recommendedName>
        <fullName evidence="6">Dihydrolipoamide acetyltransferase component of pyruvate dehydrogenase complex</fullName>
        <ecNumber evidence="6">2.3.1.-</ecNumber>
    </recommendedName>
</protein>
<dbReference type="GeneID" id="31004405"/>
<evidence type="ECO:0000256" key="1">
    <source>
        <dbReference type="ARBA" id="ARBA00001938"/>
    </source>
</evidence>
<dbReference type="PANTHER" id="PTHR43178:SF5">
    <property type="entry name" value="LIPOAMIDE ACYLTRANSFERASE COMPONENT OF BRANCHED-CHAIN ALPHA-KETO ACID DEHYDROGENASE COMPLEX, MITOCHONDRIAL"/>
    <property type="match status" value="1"/>
</dbReference>
<proteinExistence type="inferred from homology"/>
<comment type="similarity">
    <text evidence="2 6">Belongs to the 2-oxoacid dehydrogenase family.</text>
</comment>
<dbReference type="Pfam" id="PF02817">
    <property type="entry name" value="E3_binding"/>
    <property type="match status" value="1"/>
</dbReference>
<evidence type="ECO:0000313" key="10">
    <source>
        <dbReference type="EMBL" id="OKL59927.1"/>
    </source>
</evidence>
<dbReference type="Pfam" id="PF00364">
    <property type="entry name" value="Biotin_lipoyl"/>
    <property type="match status" value="1"/>
</dbReference>
<dbReference type="InterPro" id="IPR023213">
    <property type="entry name" value="CAT-like_dom_sf"/>
</dbReference>
<dbReference type="EC" id="2.3.1.-" evidence="6"/>
<dbReference type="Pfam" id="PF00198">
    <property type="entry name" value="2-oxoacid_dh"/>
    <property type="match status" value="1"/>
</dbReference>
<evidence type="ECO:0000256" key="5">
    <source>
        <dbReference type="ARBA" id="ARBA00023315"/>
    </source>
</evidence>
<dbReference type="OrthoDB" id="15567at2759"/>
<comment type="caution">
    <text evidence="10">The sequence shown here is derived from an EMBL/GenBank/DDBJ whole genome shotgun (WGS) entry which is preliminary data.</text>
</comment>
<evidence type="ECO:0000256" key="6">
    <source>
        <dbReference type="RuleBase" id="RU003423"/>
    </source>
</evidence>
<evidence type="ECO:0000313" key="11">
    <source>
        <dbReference type="Proteomes" id="UP000214365"/>
    </source>
</evidence>
<reference evidence="10 11" key="1">
    <citation type="submission" date="2015-06" db="EMBL/GenBank/DDBJ databases">
        <title>Talaromyces atroroseus IBT 11181 draft genome.</title>
        <authorList>
            <person name="Rasmussen K.B."/>
            <person name="Rasmussen S."/>
            <person name="Petersen B."/>
            <person name="Sicheritz-Ponten T."/>
            <person name="Mortensen U.H."/>
            <person name="Thrane U."/>
        </authorList>
    </citation>
    <scope>NUCLEOTIDE SEQUENCE [LARGE SCALE GENOMIC DNA]</scope>
    <source>
        <strain evidence="10 11">IBT 11181</strain>
    </source>
</reference>
<sequence length="475" mass="51719">MSSLRCSRKLICRSIYGGARSSALAQFGVHPRRAFHASAVFWGTRSQVLKDVGEGITEVQIIQWYVEEGAHVEEWKPLCQYQSDKAVDDITSRYAGVIKKLHFQADDTVPTGRALCDIEVDDAQYPDDNAPAAPEAPITDTEDYQYQAPETLSNATAVQEENKPQSKYASLATPAVRGMLKEHKLNILDITGTGKDGRVLKEDVLKYVSGRDQLQSPSITSSTTTNSTITRPTSTDTPQTETTQALTHMQSQMFKTMTKSLTIPHLLFADELNINAMTALRRSLASDPKNTQKITSLSFIIKAVSLALEEYPILNARVDTSDALAGPKLVMRANHNIGIGMDTPQGLIVPNIKNVGAKSIFEIAAEISRLSSLGKEGKLRPADISGGTITVSNIGNIGGTYLSPVIVPTEVAILGVGRSRIIPAFDEAGQVIKAEAVNFSWSADHRVIDGATMARMAAKVKEYIEAPHKMLIRLR</sequence>
<dbReference type="InterPro" id="IPR011053">
    <property type="entry name" value="Single_hybrid_motif"/>
</dbReference>
<name>A0A225B256_TALAT</name>